<reference evidence="3" key="1">
    <citation type="submission" date="2016-10" db="EMBL/GenBank/DDBJ databases">
        <authorList>
            <person name="Varghese N."/>
            <person name="Submissions S."/>
        </authorList>
    </citation>
    <scope>NUCLEOTIDE SEQUENCE [LARGE SCALE GENOMIC DNA]</scope>
    <source>
        <strain evidence="3">DSM 26542</strain>
    </source>
</reference>
<dbReference type="AlphaFoldDB" id="A0A1I3M9B0"/>
<dbReference type="RefSeq" id="WP_090677862.1">
    <property type="nucleotide sequence ID" value="NZ_FORU01000002.1"/>
</dbReference>
<accession>A0A1I3M9B0</accession>
<feature type="transmembrane region" description="Helical" evidence="1">
    <location>
        <begin position="38"/>
        <end position="57"/>
    </location>
</feature>
<dbReference type="Proteomes" id="UP000243887">
    <property type="component" value="Unassembled WGS sequence"/>
</dbReference>
<keyword evidence="3" id="KW-1185">Reference proteome</keyword>
<protein>
    <submittedName>
        <fullName evidence="2">Uncharacterized protein</fullName>
    </submittedName>
</protein>
<feature type="transmembrane region" description="Helical" evidence="1">
    <location>
        <begin position="106"/>
        <end position="124"/>
    </location>
</feature>
<evidence type="ECO:0000313" key="3">
    <source>
        <dbReference type="Proteomes" id="UP000243887"/>
    </source>
</evidence>
<organism evidence="2 3">
    <name type="scientific">Myroides guanonis</name>
    <dbReference type="NCBI Taxonomy" id="1150112"/>
    <lineage>
        <taxon>Bacteria</taxon>
        <taxon>Pseudomonadati</taxon>
        <taxon>Bacteroidota</taxon>
        <taxon>Flavobacteriia</taxon>
        <taxon>Flavobacteriales</taxon>
        <taxon>Flavobacteriaceae</taxon>
        <taxon>Myroides</taxon>
    </lineage>
</organism>
<dbReference type="STRING" id="1150112.SAMN04487893_10279"/>
<keyword evidence="1" id="KW-1133">Transmembrane helix</keyword>
<keyword evidence="1" id="KW-0472">Membrane</keyword>
<proteinExistence type="predicted"/>
<dbReference type="OrthoDB" id="1454249at2"/>
<feature type="transmembrane region" description="Helical" evidence="1">
    <location>
        <begin position="69"/>
        <end position="94"/>
    </location>
</feature>
<gene>
    <name evidence="2" type="ORF">SAMN04487893_10279</name>
</gene>
<keyword evidence="1" id="KW-0812">Transmembrane</keyword>
<evidence type="ECO:0000313" key="2">
    <source>
        <dbReference type="EMBL" id="SFI93502.1"/>
    </source>
</evidence>
<name>A0A1I3M9B0_9FLAO</name>
<feature type="transmembrane region" description="Helical" evidence="1">
    <location>
        <begin position="12"/>
        <end position="32"/>
    </location>
</feature>
<sequence>MLKLKLLPRKLRWIPYFILVLGICSAGLKMVERVDSKILSHLVFSILNIGLLLMFLTKRKLEDEMFIQIRLNNALGGLIFGVTYSFVNMVFVWLDWLDSYPTAEQNLFVVLLTTNLMFWFECYVNENKGNEE</sequence>
<evidence type="ECO:0000256" key="1">
    <source>
        <dbReference type="SAM" id="Phobius"/>
    </source>
</evidence>
<dbReference type="EMBL" id="FORU01000002">
    <property type="protein sequence ID" value="SFI93502.1"/>
    <property type="molecule type" value="Genomic_DNA"/>
</dbReference>